<reference evidence="10 11" key="1">
    <citation type="submission" date="2017-01" db="EMBL/GenBank/DDBJ databases">
        <authorList>
            <person name="Varghese N."/>
            <person name="Submissions S."/>
        </authorList>
    </citation>
    <scope>NUCLEOTIDE SEQUENCE [LARGE SCALE GENOMIC DNA]</scope>
    <source>
        <strain evidence="10 11">ATCC 35905</strain>
    </source>
</reference>
<evidence type="ECO:0000256" key="8">
    <source>
        <dbReference type="HAMAP-Rule" id="MF_00443"/>
    </source>
</evidence>
<keyword evidence="11" id="KW-1185">Reference proteome</keyword>
<evidence type="ECO:0000313" key="11">
    <source>
        <dbReference type="Proteomes" id="UP000186308"/>
    </source>
</evidence>
<dbReference type="GO" id="GO:0009229">
    <property type="term" value="P:thiamine diphosphate biosynthetic process"/>
    <property type="evidence" value="ECO:0007669"/>
    <property type="project" value="UniProtKB-UniRule"/>
</dbReference>
<dbReference type="GO" id="GO:1990107">
    <property type="term" value="F:thiazole synthase activity"/>
    <property type="evidence" value="ECO:0007669"/>
    <property type="project" value="UniProtKB-EC"/>
</dbReference>
<dbReference type="PANTHER" id="PTHR34266">
    <property type="entry name" value="THIAZOLE SYNTHASE"/>
    <property type="match status" value="1"/>
</dbReference>
<dbReference type="HAMAP" id="MF_00443">
    <property type="entry name" value="ThiG"/>
    <property type="match status" value="1"/>
</dbReference>
<comment type="function">
    <text evidence="1 8">Catalyzes the rearrangement of 1-deoxy-D-xylulose 5-phosphate (DXP) to produce the thiazole phosphate moiety of thiamine. Sulfur is provided by the thiocarboxylate moiety of the carrier protein ThiS. In vitro, sulfur can be provided by H(2)S.</text>
</comment>
<dbReference type="InterPro" id="IPR013785">
    <property type="entry name" value="Aldolase_TIM"/>
</dbReference>
<dbReference type="AlphaFoldDB" id="A0A8G2CLP9"/>
<dbReference type="Gene3D" id="3.20.20.70">
    <property type="entry name" value="Aldolase class I"/>
    <property type="match status" value="1"/>
</dbReference>
<evidence type="ECO:0000256" key="4">
    <source>
        <dbReference type="ARBA" id="ARBA00022679"/>
    </source>
</evidence>
<comment type="pathway">
    <text evidence="2 8">Cofactor biosynthesis; thiamine diphosphate biosynthesis.</text>
</comment>
<evidence type="ECO:0000259" key="9">
    <source>
        <dbReference type="Pfam" id="PF05690"/>
    </source>
</evidence>
<evidence type="ECO:0000256" key="5">
    <source>
        <dbReference type="ARBA" id="ARBA00022977"/>
    </source>
</evidence>
<organism evidence="10 11">
    <name type="scientific">Acidiphilium rubrum</name>
    <dbReference type="NCBI Taxonomy" id="526"/>
    <lineage>
        <taxon>Bacteria</taxon>
        <taxon>Pseudomonadati</taxon>
        <taxon>Pseudomonadota</taxon>
        <taxon>Alphaproteobacteria</taxon>
        <taxon>Acetobacterales</taxon>
        <taxon>Acidocellaceae</taxon>
        <taxon>Acidiphilium</taxon>
    </lineage>
</organism>
<gene>
    <name evidence="8" type="primary">thiG</name>
    <name evidence="10" type="ORF">SAMN05421828_114108</name>
</gene>
<evidence type="ECO:0000313" key="10">
    <source>
        <dbReference type="EMBL" id="SIR06636.1"/>
    </source>
</evidence>
<sequence length="258" mass="26496">MADVAGLEIAGVALGSRLFMGTAGYPNQLTLLDALEAAAPSLVTVAIRRISLDAYGGSLLDELGGRFRLLPNTAGCATVRDAVLTAELAREALETNWIKLEIIGDRETLYPDAEFLLQGTAALVKAGFVVLPYCTDDPVLCRKLADVGAAAVMPLGSPIGSGLGIANPYNIERICAQSAVPVVLDAGIGTASDAAQAMELGCDAVLLNTAIARAHDPVRMAGAMAAAVRAGFDARGAGRIPRKFHAEASSPELGLIGA</sequence>
<comment type="subunit">
    <text evidence="8">Homotetramer. Forms heterodimers with either ThiH or ThiS.</text>
</comment>
<feature type="domain" description="Thiazole synthase ThiG" evidence="9">
    <location>
        <begin position="9"/>
        <end position="251"/>
    </location>
</feature>
<feature type="active site" description="Schiff-base intermediate with DXP" evidence="8">
    <location>
        <position position="99"/>
    </location>
</feature>
<keyword evidence="5 8" id="KW-0784">Thiamine biosynthesis</keyword>
<accession>A0A8G2CLP9</accession>
<keyword evidence="6 8" id="KW-0704">Schiff base</keyword>
<dbReference type="Pfam" id="PF05690">
    <property type="entry name" value="ThiG"/>
    <property type="match status" value="1"/>
</dbReference>
<evidence type="ECO:0000256" key="2">
    <source>
        <dbReference type="ARBA" id="ARBA00004948"/>
    </source>
</evidence>
<protein>
    <recommendedName>
        <fullName evidence="3 8">Thiazole synthase</fullName>
        <ecNumber evidence="3 8">2.8.1.10</ecNumber>
    </recommendedName>
</protein>
<comment type="caution">
    <text evidence="10">The sequence shown here is derived from an EMBL/GenBank/DDBJ whole genome shotgun (WGS) entry which is preliminary data.</text>
</comment>
<dbReference type="GO" id="GO:0005737">
    <property type="term" value="C:cytoplasm"/>
    <property type="evidence" value="ECO:0007669"/>
    <property type="project" value="UniProtKB-SubCell"/>
</dbReference>
<dbReference type="UniPathway" id="UPA00060"/>
<proteinExistence type="inferred from homology"/>
<evidence type="ECO:0000256" key="3">
    <source>
        <dbReference type="ARBA" id="ARBA00011960"/>
    </source>
</evidence>
<keyword evidence="8" id="KW-0963">Cytoplasm</keyword>
<dbReference type="InterPro" id="IPR008867">
    <property type="entry name" value="ThiG"/>
</dbReference>
<feature type="binding site" evidence="8">
    <location>
        <position position="160"/>
    </location>
    <ligand>
        <name>1-deoxy-D-xylulose 5-phosphate</name>
        <dbReference type="ChEBI" id="CHEBI:57792"/>
    </ligand>
</feature>
<dbReference type="EMBL" id="FTNE01000014">
    <property type="protein sequence ID" value="SIR06636.1"/>
    <property type="molecule type" value="Genomic_DNA"/>
</dbReference>
<dbReference type="SUPFAM" id="SSF110399">
    <property type="entry name" value="ThiG-like"/>
    <property type="match status" value="1"/>
</dbReference>
<keyword evidence="4 8" id="KW-0808">Transferase</keyword>
<dbReference type="Proteomes" id="UP000186308">
    <property type="component" value="Unassembled WGS sequence"/>
</dbReference>
<dbReference type="EC" id="2.8.1.10" evidence="3 8"/>
<dbReference type="InterPro" id="IPR033983">
    <property type="entry name" value="Thiazole_synthase_ThiG"/>
</dbReference>
<dbReference type="PANTHER" id="PTHR34266:SF2">
    <property type="entry name" value="THIAZOLE SYNTHASE"/>
    <property type="match status" value="1"/>
</dbReference>
<feature type="binding site" evidence="8">
    <location>
        <begin position="208"/>
        <end position="209"/>
    </location>
    <ligand>
        <name>1-deoxy-D-xylulose 5-phosphate</name>
        <dbReference type="ChEBI" id="CHEBI:57792"/>
    </ligand>
</feature>
<evidence type="ECO:0000256" key="1">
    <source>
        <dbReference type="ARBA" id="ARBA00002834"/>
    </source>
</evidence>
<feature type="binding site" evidence="8">
    <location>
        <begin position="186"/>
        <end position="187"/>
    </location>
    <ligand>
        <name>1-deoxy-D-xylulose 5-phosphate</name>
        <dbReference type="ChEBI" id="CHEBI:57792"/>
    </ligand>
</feature>
<comment type="similarity">
    <text evidence="8">Belongs to the ThiG family.</text>
</comment>
<comment type="subcellular location">
    <subcellularLocation>
        <location evidence="8">Cytoplasm</location>
    </subcellularLocation>
</comment>
<name>A0A8G2CLP9_ACIRU</name>
<comment type="catalytic activity">
    <reaction evidence="7 8">
        <text>[ThiS sulfur-carrier protein]-C-terminal-Gly-aminoethanethioate + 2-iminoacetate + 1-deoxy-D-xylulose 5-phosphate = [ThiS sulfur-carrier protein]-C-terminal Gly-Gly + 2-[(2R,5Z)-2-carboxy-4-methylthiazol-5(2H)-ylidene]ethyl phosphate + 2 H2O + H(+)</text>
        <dbReference type="Rhea" id="RHEA:26297"/>
        <dbReference type="Rhea" id="RHEA-COMP:12909"/>
        <dbReference type="Rhea" id="RHEA-COMP:19908"/>
        <dbReference type="ChEBI" id="CHEBI:15377"/>
        <dbReference type="ChEBI" id="CHEBI:15378"/>
        <dbReference type="ChEBI" id="CHEBI:57792"/>
        <dbReference type="ChEBI" id="CHEBI:62899"/>
        <dbReference type="ChEBI" id="CHEBI:77846"/>
        <dbReference type="ChEBI" id="CHEBI:90778"/>
        <dbReference type="ChEBI" id="CHEBI:232372"/>
        <dbReference type="EC" id="2.8.1.10"/>
    </reaction>
</comment>
<evidence type="ECO:0000256" key="7">
    <source>
        <dbReference type="ARBA" id="ARBA00049897"/>
    </source>
</evidence>
<evidence type="ECO:0000256" key="6">
    <source>
        <dbReference type="ARBA" id="ARBA00023270"/>
    </source>
</evidence>